<comment type="caution">
    <text evidence="2">The sequence shown here is derived from an EMBL/GenBank/DDBJ whole genome shotgun (WGS) entry which is preliminary data.</text>
</comment>
<protein>
    <submittedName>
        <fullName evidence="2">Uncharacterized protein</fullName>
    </submittedName>
</protein>
<organism evidence="2 3">
    <name type="scientific">Fasciola hepatica</name>
    <name type="common">Liver fluke</name>
    <dbReference type="NCBI Taxonomy" id="6192"/>
    <lineage>
        <taxon>Eukaryota</taxon>
        <taxon>Metazoa</taxon>
        <taxon>Spiralia</taxon>
        <taxon>Lophotrochozoa</taxon>
        <taxon>Platyhelminthes</taxon>
        <taxon>Trematoda</taxon>
        <taxon>Digenea</taxon>
        <taxon>Plagiorchiida</taxon>
        <taxon>Echinostomata</taxon>
        <taxon>Echinostomatoidea</taxon>
        <taxon>Fasciolidae</taxon>
        <taxon>Fasciola</taxon>
    </lineage>
</organism>
<feature type="signal peptide" evidence="1">
    <location>
        <begin position="1"/>
        <end position="22"/>
    </location>
</feature>
<feature type="chain" id="PRO_5020031857" evidence="1">
    <location>
        <begin position="23"/>
        <end position="86"/>
    </location>
</feature>
<keyword evidence="3" id="KW-1185">Reference proteome</keyword>
<dbReference type="AlphaFoldDB" id="A0A4E0RUK5"/>
<accession>A0A4E0RUK5</accession>
<proteinExistence type="predicted"/>
<sequence length="86" mass="9359">MHSIGIVLLFLLTGLLEFRAQASTQTSFSQCVTLLQNAISDCAQGGSSCTNKLCRSCLMGKLRTDPLSDCAQARTMLRSLERMNNS</sequence>
<keyword evidence="1" id="KW-0732">Signal</keyword>
<dbReference type="Proteomes" id="UP000230066">
    <property type="component" value="Unassembled WGS sequence"/>
</dbReference>
<gene>
    <name evidence="2" type="ORF">D915_007876</name>
</gene>
<dbReference type="EMBL" id="JXXN02003963">
    <property type="protein sequence ID" value="THD20992.1"/>
    <property type="molecule type" value="Genomic_DNA"/>
</dbReference>
<evidence type="ECO:0000313" key="3">
    <source>
        <dbReference type="Proteomes" id="UP000230066"/>
    </source>
</evidence>
<evidence type="ECO:0000313" key="2">
    <source>
        <dbReference type="EMBL" id="THD20992.1"/>
    </source>
</evidence>
<reference evidence="2" key="1">
    <citation type="submission" date="2019-03" db="EMBL/GenBank/DDBJ databases">
        <title>Improved annotation for the trematode Fasciola hepatica.</title>
        <authorList>
            <person name="Choi Y.-J."/>
            <person name="Martin J."/>
            <person name="Mitreva M."/>
        </authorList>
    </citation>
    <scope>NUCLEOTIDE SEQUENCE [LARGE SCALE GENOMIC DNA]</scope>
</reference>
<name>A0A4E0RUK5_FASHE</name>
<evidence type="ECO:0000256" key="1">
    <source>
        <dbReference type="SAM" id="SignalP"/>
    </source>
</evidence>